<reference evidence="2" key="1">
    <citation type="submission" date="2020-05" db="EMBL/GenBank/DDBJ databases">
        <authorList>
            <person name="Chiriac C."/>
            <person name="Salcher M."/>
            <person name="Ghai R."/>
            <person name="Kavagutti S V."/>
        </authorList>
    </citation>
    <scope>NUCLEOTIDE SEQUENCE</scope>
</reference>
<organism evidence="2">
    <name type="scientific">freshwater metagenome</name>
    <dbReference type="NCBI Taxonomy" id="449393"/>
    <lineage>
        <taxon>unclassified sequences</taxon>
        <taxon>metagenomes</taxon>
        <taxon>ecological metagenomes</taxon>
    </lineage>
</organism>
<name>A0A6J7C2T9_9ZZZZ</name>
<dbReference type="Pfam" id="PF22422">
    <property type="entry name" value="MGH1-like_GH"/>
    <property type="match status" value="1"/>
</dbReference>
<dbReference type="EMBL" id="CAFBIZ010000260">
    <property type="protein sequence ID" value="CAB4852366.1"/>
    <property type="molecule type" value="Genomic_DNA"/>
</dbReference>
<proteinExistence type="predicted"/>
<feature type="domain" description="Mannosylglycerate hydrolase MGH1-like glycoside hydrolase" evidence="1">
    <location>
        <begin position="89"/>
        <end position="300"/>
    </location>
</feature>
<sequence>MLLLLDYRLALGTLQALAADQGRRVNPLSEEQPGRILHEMRFGRSSTVRGGSHVYYGSIDSTPLFVMLLGELRRWGLSTSEVQALLPAADRALEWMTASGDRDGDGFLEYERATDRGLRNQGWKDSFDGVNFADGRLADAPIALCEVQGYAYAAYVARAHFARDAGDMALSERWAQRAADLKVAFNEKFWLPDRGWYAIGLDRDKRPIDALASNMAHCLWTGIVDEDKAADVAAHLVGPDLFSGWGIRTLGRSMGAFNPMSYHNGSVWPHDNAIAVAGLVRYGFTAEAQLVASAILEAADHFGGRLPELFCGFDRADFDLPVPYPTSGSPQAWAAAAPILMLRSLLQFDPGISRGDVRLTPVLPAKYLPFRLDNVGLAGTRVAIEVTTSTSSIEGLPEDVTTIHEPRSPGIAIQLDGVASRTATATAGGMSTT</sequence>
<dbReference type="GO" id="GO:0005975">
    <property type="term" value="P:carbohydrate metabolic process"/>
    <property type="evidence" value="ECO:0007669"/>
    <property type="project" value="InterPro"/>
</dbReference>
<accession>A0A6J7C2T9</accession>
<dbReference type="Gene3D" id="1.50.10.10">
    <property type="match status" value="1"/>
</dbReference>
<evidence type="ECO:0000313" key="2">
    <source>
        <dbReference type="EMBL" id="CAB4852366.1"/>
    </source>
</evidence>
<evidence type="ECO:0000259" key="1">
    <source>
        <dbReference type="Pfam" id="PF22422"/>
    </source>
</evidence>
<protein>
    <submittedName>
        <fullName evidence="2">Unannotated protein</fullName>
    </submittedName>
</protein>
<dbReference type="InterPro" id="IPR008928">
    <property type="entry name" value="6-hairpin_glycosidase_sf"/>
</dbReference>
<dbReference type="SUPFAM" id="SSF48208">
    <property type="entry name" value="Six-hairpin glycosidases"/>
    <property type="match status" value="1"/>
</dbReference>
<dbReference type="InterPro" id="IPR012341">
    <property type="entry name" value="6hp_glycosidase-like_sf"/>
</dbReference>
<gene>
    <name evidence="2" type="ORF">UFOPK3268_01620</name>
</gene>
<dbReference type="AlphaFoldDB" id="A0A6J7C2T9"/>
<dbReference type="InterPro" id="IPR054491">
    <property type="entry name" value="MGH1-like_GH"/>
</dbReference>